<dbReference type="Proteomes" id="UP000184212">
    <property type="component" value="Unassembled WGS sequence"/>
</dbReference>
<reference evidence="3 4" key="1">
    <citation type="submission" date="2016-11" db="EMBL/GenBank/DDBJ databases">
        <authorList>
            <person name="Jaros S."/>
            <person name="Januszkiewicz K."/>
            <person name="Wedrychowicz H."/>
        </authorList>
    </citation>
    <scope>NUCLEOTIDE SEQUENCE [LARGE SCALE GENOMIC DNA]</scope>
    <source>
        <strain evidence="3 4">DSM 24574</strain>
    </source>
</reference>
<dbReference type="STRING" id="947013.SAMN04488109_3029"/>
<dbReference type="Pfam" id="PF00753">
    <property type="entry name" value="Lactamase_B"/>
    <property type="match status" value="1"/>
</dbReference>
<evidence type="ECO:0000313" key="3">
    <source>
        <dbReference type="EMBL" id="SHH17932.1"/>
    </source>
</evidence>
<name>A0A1M5QV06_9BACT</name>
<evidence type="ECO:0000256" key="1">
    <source>
        <dbReference type="ARBA" id="ARBA00005250"/>
    </source>
</evidence>
<dbReference type="EMBL" id="FQWQ01000002">
    <property type="protein sequence ID" value="SHH17932.1"/>
    <property type="molecule type" value="Genomic_DNA"/>
</dbReference>
<dbReference type="SMART" id="SM00849">
    <property type="entry name" value="Lactamase_B"/>
    <property type="match status" value="1"/>
</dbReference>
<dbReference type="InterPro" id="IPR036866">
    <property type="entry name" value="RibonucZ/Hydroxyglut_hydro"/>
</dbReference>
<dbReference type="RefSeq" id="WP_073135589.1">
    <property type="nucleotide sequence ID" value="NZ_FQWQ01000002.1"/>
</dbReference>
<dbReference type="OrthoDB" id="9802248at2"/>
<evidence type="ECO:0000259" key="2">
    <source>
        <dbReference type="SMART" id="SM00849"/>
    </source>
</evidence>
<dbReference type="GO" id="GO:0017001">
    <property type="term" value="P:antibiotic catabolic process"/>
    <property type="evidence" value="ECO:0007669"/>
    <property type="project" value="UniProtKB-ARBA"/>
</dbReference>
<dbReference type="Gene3D" id="3.60.15.10">
    <property type="entry name" value="Ribonuclease Z/Hydroxyacylglutathione hydrolase-like"/>
    <property type="match status" value="1"/>
</dbReference>
<sequence length="286" mass="32256">MESNATPYQVVPHPGNLKLERIESKSGWFEIYKLNPMTYALAEPNHYEEVISYLIIGTTRAVLFDTGMGIGDIHAEVTALTQVPIVVVNSHSHFDHIGGNHQFEEIWSFKDQFENDRIERGYRHSECMTYMTDGAYVNLPAAVDLSTFFLPGVRITKYLQHKEMIDLGGRVLTVHSTPGETPGAISLSDDLYNILFVGDLLYPGPLWLHLDESDWSGFTRSIDYLYDLREEFQHICPAHNEARIDPGFMGKVKQGVAAINNNAIKGVKKDGSLLFSFDGFSILKRL</sequence>
<dbReference type="PANTHER" id="PTHR42951">
    <property type="entry name" value="METALLO-BETA-LACTAMASE DOMAIN-CONTAINING"/>
    <property type="match status" value="1"/>
</dbReference>
<gene>
    <name evidence="3" type="ORF">SAMN04488109_3029</name>
</gene>
<keyword evidence="4" id="KW-1185">Reference proteome</keyword>
<feature type="domain" description="Metallo-beta-lactamase" evidence="2">
    <location>
        <begin position="49"/>
        <end position="239"/>
    </location>
</feature>
<dbReference type="InterPro" id="IPR050855">
    <property type="entry name" value="NDM-1-like"/>
</dbReference>
<proteinExistence type="inferred from homology"/>
<accession>A0A1M5QV06</accession>
<dbReference type="SUPFAM" id="SSF56281">
    <property type="entry name" value="Metallo-hydrolase/oxidoreductase"/>
    <property type="match status" value="1"/>
</dbReference>
<protein>
    <submittedName>
        <fullName evidence="3">Glyoxylase, beta-lactamase superfamily II</fullName>
    </submittedName>
</protein>
<organism evidence="3 4">
    <name type="scientific">Chryseolinea serpens</name>
    <dbReference type="NCBI Taxonomy" id="947013"/>
    <lineage>
        <taxon>Bacteria</taxon>
        <taxon>Pseudomonadati</taxon>
        <taxon>Bacteroidota</taxon>
        <taxon>Cytophagia</taxon>
        <taxon>Cytophagales</taxon>
        <taxon>Fulvivirgaceae</taxon>
        <taxon>Chryseolinea</taxon>
    </lineage>
</organism>
<evidence type="ECO:0000313" key="4">
    <source>
        <dbReference type="Proteomes" id="UP000184212"/>
    </source>
</evidence>
<dbReference type="InterPro" id="IPR001279">
    <property type="entry name" value="Metallo-B-lactamas"/>
</dbReference>
<comment type="similarity">
    <text evidence="1">Belongs to the metallo-beta-lactamase superfamily. Class-B beta-lactamase family.</text>
</comment>
<dbReference type="PANTHER" id="PTHR42951:SF4">
    <property type="entry name" value="ACYL-COENZYME A THIOESTERASE MBLAC2"/>
    <property type="match status" value="1"/>
</dbReference>
<dbReference type="AlphaFoldDB" id="A0A1M5QV06"/>